<evidence type="ECO:0000256" key="2">
    <source>
        <dbReference type="SAM" id="SignalP"/>
    </source>
</evidence>
<organism evidence="3 4">
    <name type="scientific">Lentithecium fluviatile CBS 122367</name>
    <dbReference type="NCBI Taxonomy" id="1168545"/>
    <lineage>
        <taxon>Eukaryota</taxon>
        <taxon>Fungi</taxon>
        <taxon>Dikarya</taxon>
        <taxon>Ascomycota</taxon>
        <taxon>Pezizomycotina</taxon>
        <taxon>Dothideomycetes</taxon>
        <taxon>Pleosporomycetidae</taxon>
        <taxon>Pleosporales</taxon>
        <taxon>Massarineae</taxon>
        <taxon>Lentitheciaceae</taxon>
        <taxon>Lentithecium</taxon>
    </lineage>
</organism>
<keyword evidence="4" id="KW-1185">Reference proteome</keyword>
<dbReference type="AlphaFoldDB" id="A0A6G1IDT5"/>
<name>A0A6G1IDT5_9PLEO</name>
<feature type="chain" id="PRO_5026267823" evidence="2">
    <location>
        <begin position="20"/>
        <end position="114"/>
    </location>
</feature>
<feature type="region of interest" description="Disordered" evidence="1">
    <location>
        <begin position="85"/>
        <end position="114"/>
    </location>
</feature>
<accession>A0A6G1IDT5</accession>
<evidence type="ECO:0000313" key="3">
    <source>
        <dbReference type="EMBL" id="KAF2676397.1"/>
    </source>
</evidence>
<reference evidence="3" key="1">
    <citation type="journal article" date="2020" name="Stud. Mycol.">
        <title>101 Dothideomycetes genomes: a test case for predicting lifestyles and emergence of pathogens.</title>
        <authorList>
            <person name="Haridas S."/>
            <person name="Albert R."/>
            <person name="Binder M."/>
            <person name="Bloem J."/>
            <person name="Labutti K."/>
            <person name="Salamov A."/>
            <person name="Andreopoulos B."/>
            <person name="Baker S."/>
            <person name="Barry K."/>
            <person name="Bills G."/>
            <person name="Bluhm B."/>
            <person name="Cannon C."/>
            <person name="Castanera R."/>
            <person name="Culley D."/>
            <person name="Daum C."/>
            <person name="Ezra D."/>
            <person name="Gonzalez J."/>
            <person name="Henrissat B."/>
            <person name="Kuo A."/>
            <person name="Liang C."/>
            <person name="Lipzen A."/>
            <person name="Lutzoni F."/>
            <person name="Magnuson J."/>
            <person name="Mondo S."/>
            <person name="Nolan M."/>
            <person name="Ohm R."/>
            <person name="Pangilinan J."/>
            <person name="Park H.-J."/>
            <person name="Ramirez L."/>
            <person name="Alfaro M."/>
            <person name="Sun H."/>
            <person name="Tritt A."/>
            <person name="Yoshinaga Y."/>
            <person name="Zwiers L.-H."/>
            <person name="Turgeon B."/>
            <person name="Goodwin S."/>
            <person name="Spatafora J."/>
            <person name="Crous P."/>
            <person name="Grigoriev I."/>
        </authorList>
    </citation>
    <scope>NUCLEOTIDE SEQUENCE</scope>
    <source>
        <strain evidence="3">CBS 122367</strain>
    </source>
</reference>
<evidence type="ECO:0000256" key="1">
    <source>
        <dbReference type="SAM" id="MobiDB-lite"/>
    </source>
</evidence>
<keyword evidence="2" id="KW-0732">Signal</keyword>
<dbReference type="Proteomes" id="UP000799291">
    <property type="component" value="Unassembled WGS sequence"/>
</dbReference>
<sequence length="114" mass="11990">MRPITTLLSSGALATIIAAAAIAPKIDVAIASPSHINSRKVPDIHHTTMPIDVTAREAPDILRYINGPDHITARVAGRASVRGVPDITKEADEPDVIDRRSAPSIEDPLDGTAA</sequence>
<evidence type="ECO:0000313" key="4">
    <source>
        <dbReference type="Proteomes" id="UP000799291"/>
    </source>
</evidence>
<gene>
    <name evidence="3" type="ORF">K458DRAFT_182264</name>
</gene>
<protein>
    <submittedName>
        <fullName evidence="3">Uncharacterized protein</fullName>
    </submittedName>
</protein>
<dbReference type="EMBL" id="MU005635">
    <property type="protein sequence ID" value="KAF2676397.1"/>
    <property type="molecule type" value="Genomic_DNA"/>
</dbReference>
<feature type="signal peptide" evidence="2">
    <location>
        <begin position="1"/>
        <end position="19"/>
    </location>
</feature>
<feature type="compositionally biased region" description="Basic and acidic residues" evidence="1">
    <location>
        <begin position="87"/>
        <end position="101"/>
    </location>
</feature>
<proteinExistence type="predicted"/>